<dbReference type="InterPro" id="IPR012677">
    <property type="entry name" value="Nucleotide-bd_a/b_plait_sf"/>
</dbReference>
<proteinExistence type="predicted"/>
<dbReference type="SMART" id="SM00360">
    <property type="entry name" value="RRM"/>
    <property type="match status" value="1"/>
</dbReference>
<dbReference type="InterPro" id="IPR035979">
    <property type="entry name" value="RBD_domain_sf"/>
</dbReference>
<feature type="region of interest" description="Disordered" evidence="2">
    <location>
        <begin position="1"/>
        <end position="39"/>
    </location>
</feature>
<evidence type="ECO:0000256" key="1">
    <source>
        <dbReference type="PROSITE-ProRule" id="PRU00176"/>
    </source>
</evidence>
<organism evidence="4 5">
    <name type="scientific">Sphaeroforma arctica JP610</name>
    <dbReference type="NCBI Taxonomy" id="667725"/>
    <lineage>
        <taxon>Eukaryota</taxon>
        <taxon>Ichthyosporea</taxon>
        <taxon>Ichthyophonida</taxon>
        <taxon>Sphaeroforma</taxon>
    </lineage>
</organism>
<keyword evidence="5" id="KW-1185">Reference proteome</keyword>
<dbReference type="GO" id="GO:0003723">
    <property type="term" value="F:RNA binding"/>
    <property type="evidence" value="ECO:0007669"/>
    <property type="project" value="UniProtKB-UniRule"/>
</dbReference>
<dbReference type="AlphaFoldDB" id="A0A0L0FMP2"/>
<evidence type="ECO:0000313" key="4">
    <source>
        <dbReference type="EMBL" id="KNC78034.1"/>
    </source>
</evidence>
<sequence>MDTEDDSANSGAKRWKQNGQTMDGQESRPHRQKEEFGPSRVIHVRNIPQEATPADIGSVFNQYGSVFTMVQLQARKQAFIEFVNLESAASCVKAETGSITVLGTRVYPSFSKVCLVA</sequence>
<evidence type="ECO:0000313" key="5">
    <source>
        <dbReference type="Proteomes" id="UP000054560"/>
    </source>
</evidence>
<evidence type="ECO:0000256" key="2">
    <source>
        <dbReference type="SAM" id="MobiDB-lite"/>
    </source>
</evidence>
<accession>A0A0L0FMP2</accession>
<feature type="compositionally biased region" description="Basic and acidic residues" evidence="2">
    <location>
        <begin position="25"/>
        <end position="37"/>
    </location>
</feature>
<feature type="domain" description="RRM" evidence="3">
    <location>
        <begin position="40"/>
        <end position="113"/>
    </location>
</feature>
<dbReference type="RefSeq" id="XP_014151936.1">
    <property type="nucleotide sequence ID" value="XM_014296461.1"/>
</dbReference>
<name>A0A0L0FMP2_9EUKA</name>
<dbReference type="InterPro" id="IPR000504">
    <property type="entry name" value="RRM_dom"/>
</dbReference>
<dbReference type="EMBL" id="KQ242573">
    <property type="protein sequence ID" value="KNC78034.1"/>
    <property type="molecule type" value="Genomic_DNA"/>
</dbReference>
<keyword evidence="1" id="KW-0694">RNA-binding</keyword>
<dbReference type="Pfam" id="PF00076">
    <property type="entry name" value="RRM_1"/>
    <property type="match status" value="1"/>
</dbReference>
<dbReference type="STRING" id="667725.A0A0L0FMP2"/>
<dbReference type="GeneID" id="25910022"/>
<dbReference type="OrthoDB" id="296632at2759"/>
<dbReference type="Proteomes" id="UP000054560">
    <property type="component" value="Unassembled WGS sequence"/>
</dbReference>
<reference evidence="4 5" key="1">
    <citation type="submission" date="2011-02" db="EMBL/GenBank/DDBJ databases">
        <title>The Genome Sequence of Sphaeroforma arctica JP610.</title>
        <authorList>
            <consortium name="The Broad Institute Genome Sequencing Platform"/>
            <person name="Russ C."/>
            <person name="Cuomo C."/>
            <person name="Young S.K."/>
            <person name="Zeng Q."/>
            <person name="Gargeya S."/>
            <person name="Alvarado L."/>
            <person name="Berlin A."/>
            <person name="Chapman S.B."/>
            <person name="Chen Z."/>
            <person name="Freedman E."/>
            <person name="Gellesch M."/>
            <person name="Goldberg J."/>
            <person name="Griggs A."/>
            <person name="Gujja S."/>
            <person name="Heilman E."/>
            <person name="Heiman D."/>
            <person name="Howarth C."/>
            <person name="Mehta T."/>
            <person name="Neiman D."/>
            <person name="Pearson M."/>
            <person name="Roberts A."/>
            <person name="Saif S."/>
            <person name="Shea T."/>
            <person name="Shenoy N."/>
            <person name="Sisk P."/>
            <person name="Stolte C."/>
            <person name="Sykes S."/>
            <person name="White J."/>
            <person name="Yandava C."/>
            <person name="Burger G."/>
            <person name="Gray M.W."/>
            <person name="Holland P.W.H."/>
            <person name="King N."/>
            <person name="Lang F.B.F."/>
            <person name="Roger A.J."/>
            <person name="Ruiz-Trillo I."/>
            <person name="Haas B."/>
            <person name="Nusbaum C."/>
            <person name="Birren B."/>
        </authorList>
    </citation>
    <scope>NUCLEOTIDE SEQUENCE [LARGE SCALE GENOMIC DNA]</scope>
    <source>
        <strain evidence="4 5">JP610</strain>
    </source>
</reference>
<dbReference type="PROSITE" id="PS50102">
    <property type="entry name" value="RRM"/>
    <property type="match status" value="1"/>
</dbReference>
<dbReference type="PANTHER" id="PTHR15592">
    <property type="entry name" value="MATRIN 3/NUCLEAR PROTEIN 220-RELATED"/>
    <property type="match status" value="1"/>
</dbReference>
<dbReference type="SUPFAM" id="SSF54928">
    <property type="entry name" value="RNA-binding domain, RBD"/>
    <property type="match status" value="1"/>
</dbReference>
<protein>
    <recommendedName>
        <fullName evidence="3">RRM domain-containing protein</fullName>
    </recommendedName>
</protein>
<gene>
    <name evidence="4" type="ORF">SARC_09518</name>
</gene>
<dbReference type="Gene3D" id="3.30.70.330">
    <property type="match status" value="1"/>
</dbReference>
<evidence type="ECO:0000259" key="3">
    <source>
        <dbReference type="PROSITE" id="PS50102"/>
    </source>
</evidence>